<dbReference type="AlphaFoldDB" id="A0A4Y5SIH2"/>
<dbReference type="Gene3D" id="3.30.950.30">
    <property type="entry name" value="Schlafen, AAA domain"/>
    <property type="match status" value="1"/>
</dbReference>
<organism evidence="5 6">
    <name type="scientific">Thermococcus indicus</name>
    <dbReference type="NCBI Taxonomy" id="2586643"/>
    <lineage>
        <taxon>Archaea</taxon>
        <taxon>Methanobacteriati</taxon>
        <taxon>Methanobacteriota</taxon>
        <taxon>Thermococci</taxon>
        <taxon>Thermococcales</taxon>
        <taxon>Thermococcaceae</taxon>
        <taxon>Thermococcus</taxon>
    </lineage>
</organism>
<name>A0A4Y5SIH2_9EURY</name>
<dbReference type="SUPFAM" id="SSF46785">
    <property type="entry name" value="Winged helix' DNA-binding domain"/>
    <property type="match status" value="1"/>
</dbReference>
<evidence type="ECO:0000313" key="6">
    <source>
        <dbReference type="Proteomes" id="UP000306007"/>
    </source>
</evidence>
<evidence type="ECO:0000313" key="5">
    <source>
        <dbReference type="EMBL" id="QDA30606.1"/>
    </source>
</evidence>
<dbReference type="Pfam" id="PF13749">
    <property type="entry name" value="HATPase_c_4"/>
    <property type="match status" value="1"/>
</dbReference>
<dbReference type="InterPro" id="IPR036390">
    <property type="entry name" value="WH_DNA-bd_sf"/>
</dbReference>
<dbReference type="PANTHER" id="PTHR30595:SF6">
    <property type="entry name" value="SCHLAFEN ALBA-2 DOMAIN-CONTAINING PROTEIN"/>
    <property type="match status" value="1"/>
</dbReference>
<accession>A0A4Y5SIH2</accession>
<dbReference type="InterPro" id="IPR038461">
    <property type="entry name" value="Schlafen_AlbA_2_dom_sf"/>
</dbReference>
<evidence type="ECO:0000259" key="3">
    <source>
        <dbReference type="Pfam" id="PF04326"/>
    </source>
</evidence>
<reference evidence="5 6" key="1">
    <citation type="submission" date="2019-06" db="EMBL/GenBank/DDBJ databases">
        <title>Thermococcus indicus sp. nov., a Fe(III)-reducing hyperthermophilic archaeon isolated from the Onnuri vent field of the Central Indian Ocean ridge.</title>
        <authorList>
            <person name="Lim J.K."/>
            <person name="Kim Y.J."/>
            <person name="Kwon K.K."/>
        </authorList>
    </citation>
    <scope>NUCLEOTIDE SEQUENCE [LARGE SCALE GENOMIC DNA]</scope>
    <source>
        <strain evidence="5 6">IOH1</strain>
    </source>
</reference>
<evidence type="ECO:0000259" key="4">
    <source>
        <dbReference type="Pfam" id="PF08220"/>
    </source>
</evidence>
<dbReference type="GO" id="GO:0003700">
    <property type="term" value="F:DNA-binding transcription factor activity"/>
    <property type="evidence" value="ECO:0007669"/>
    <property type="project" value="InterPro"/>
</dbReference>
<dbReference type="Pfam" id="PF08220">
    <property type="entry name" value="HTH_DeoR"/>
    <property type="match status" value="1"/>
</dbReference>
<sequence length="455" mass="52193">MCDVERLISTGENEEIEFKENFDFNGILETAVAFANKRGGVILVGVRNNGAVVGVQIGRETLRDWANRISQNTDPPVIPELEVEEVNGKKVLCIKIDEYPVKPVMFRGRAYLRAGSSNKRLNAREIAELYYRSIRHSWDYITVNAGLDEVDFGVVGKFVEAAKSRGRLNVPDGEDLETVLEKLELVRDGEPTRALILLFGNDPQKYFPHAVVRIARFRGSEIEDDITIDGNLVNQVDEALKFIRKHINVRFRIGGKAQREEVWDYPPEALREAVINAVAHRDYAEPDEVQIKILDDRIIFWNPGKLPFELKVEDLYKPHPSKPRNKLIAKVFYYSGHIEKWGSGIGRILRALGEYNLPEPRFEEVFGGFQVTFYRDVYTEDHLRNLGLNDRQIRAVLYVKEKGSITNKEYQELFKVSRQTATRDLGSLVKLGIFERVEKGKYKLKTQHESNMSQP</sequence>
<dbReference type="InterPro" id="IPR001034">
    <property type="entry name" value="DeoR_HTH"/>
</dbReference>
<proteinExistence type="predicted"/>
<dbReference type="OrthoDB" id="97071at2157"/>
<dbReference type="KEGG" id="tic:FH039_01835"/>
<keyword evidence="2" id="KW-0804">Transcription</keyword>
<dbReference type="PANTHER" id="PTHR30595">
    <property type="entry name" value="GLPR-RELATED TRANSCRIPTIONAL REPRESSOR"/>
    <property type="match status" value="1"/>
</dbReference>
<dbReference type="Pfam" id="PF04326">
    <property type="entry name" value="SLFN_AlbA_2"/>
    <property type="match status" value="1"/>
</dbReference>
<dbReference type="EMBL" id="CP040846">
    <property type="protein sequence ID" value="QDA30606.1"/>
    <property type="molecule type" value="Genomic_DNA"/>
</dbReference>
<feature type="domain" description="HTH deoR-type" evidence="4">
    <location>
        <begin position="397"/>
        <end position="437"/>
    </location>
</feature>
<dbReference type="InterPro" id="IPR007421">
    <property type="entry name" value="Schlafen_AlbA_2_dom"/>
</dbReference>
<dbReference type="Gene3D" id="3.30.565.60">
    <property type="match status" value="1"/>
</dbReference>
<dbReference type="Proteomes" id="UP000306007">
    <property type="component" value="Chromosome"/>
</dbReference>
<dbReference type="RefSeq" id="WP_139679995.1">
    <property type="nucleotide sequence ID" value="NZ_CP040846.1"/>
</dbReference>
<evidence type="ECO:0000256" key="1">
    <source>
        <dbReference type="ARBA" id="ARBA00023015"/>
    </source>
</evidence>
<evidence type="ECO:0000256" key="2">
    <source>
        <dbReference type="ARBA" id="ARBA00023163"/>
    </source>
</evidence>
<feature type="domain" description="Schlafen AlbA-2" evidence="3">
    <location>
        <begin position="12"/>
        <end position="122"/>
    </location>
</feature>
<dbReference type="InterPro" id="IPR036388">
    <property type="entry name" value="WH-like_DNA-bd_sf"/>
</dbReference>
<gene>
    <name evidence="5" type="ORF">FH039_01835</name>
</gene>
<dbReference type="Gene3D" id="1.10.10.10">
    <property type="entry name" value="Winged helix-like DNA-binding domain superfamily/Winged helix DNA-binding domain"/>
    <property type="match status" value="1"/>
</dbReference>
<dbReference type="InterPro" id="IPR038475">
    <property type="entry name" value="RecG_C_sf"/>
</dbReference>
<protein>
    <submittedName>
        <fullName evidence="5">DeoR family transcriptional regulator</fullName>
    </submittedName>
</protein>
<dbReference type="GeneID" id="40473885"/>
<keyword evidence="1" id="KW-0805">Transcription regulation</keyword>
<keyword evidence="6" id="KW-1185">Reference proteome</keyword>